<comment type="caution">
    <text evidence="2">The sequence shown here is derived from an EMBL/GenBank/DDBJ whole genome shotgun (WGS) entry which is preliminary data.</text>
</comment>
<dbReference type="EMBL" id="JABELX010000005">
    <property type="protein sequence ID" value="NNH71224.1"/>
    <property type="molecule type" value="Genomic_DNA"/>
</dbReference>
<organism evidence="2 3">
    <name type="scientific">Nocardia uniformis</name>
    <dbReference type="NCBI Taxonomy" id="53432"/>
    <lineage>
        <taxon>Bacteria</taxon>
        <taxon>Bacillati</taxon>
        <taxon>Actinomycetota</taxon>
        <taxon>Actinomycetes</taxon>
        <taxon>Mycobacteriales</taxon>
        <taxon>Nocardiaceae</taxon>
        <taxon>Nocardia</taxon>
    </lineage>
</organism>
<proteinExistence type="predicted"/>
<reference evidence="2 3" key="1">
    <citation type="submission" date="2020-05" db="EMBL/GenBank/DDBJ databases">
        <title>MicrobeNet Type strains.</title>
        <authorList>
            <person name="Nicholson A.C."/>
        </authorList>
    </citation>
    <scope>NUCLEOTIDE SEQUENCE [LARGE SCALE GENOMIC DNA]</scope>
    <source>
        <strain evidence="2 3">JCM 3224</strain>
    </source>
</reference>
<gene>
    <name evidence="2" type="ORF">HLB23_15345</name>
</gene>
<protein>
    <submittedName>
        <fullName evidence="2">Uncharacterized protein</fullName>
    </submittedName>
</protein>
<dbReference type="RefSeq" id="WP_157552929.1">
    <property type="nucleotide sequence ID" value="NZ_JABELX010000005.1"/>
</dbReference>
<keyword evidence="3" id="KW-1185">Reference proteome</keyword>
<feature type="region of interest" description="Disordered" evidence="1">
    <location>
        <begin position="154"/>
        <end position="173"/>
    </location>
</feature>
<evidence type="ECO:0000313" key="2">
    <source>
        <dbReference type="EMBL" id="NNH71224.1"/>
    </source>
</evidence>
<accession>A0A849BY72</accession>
<evidence type="ECO:0000313" key="3">
    <source>
        <dbReference type="Proteomes" id="UP000586827"/>
    </source>
</evidence>
<evidence type="ECO:0000256" key="1">
    <source>
        <dbReference type="SAM" id="MobiDB-lite"/>
    </source>
</evidence>
<dbReference type="AlphaFoldDB" id="A0A849BY72"/>
<dbReference type="Proteomes" id="UP000586827">
    <property type="component" value="Unassembled WGS sequence"/>
</dbReference>
<name>A0A849BY72_9NOCA</name>
<sequence>MNEWPPVPMWHKAVPTPPGRPPLVWLVGVHGGAGTTSLAASMSWTGDAGRRWPGRIGLVRDMDSPLVVLVARTHMSGIAALEHALLAHEHDATPAGSNLVGIVTVADSARPLSPAVAKRREGVEARAVDIGAEVWRLPWLEQWRELEPHRLPVWSPDSVSSPVDEGDATRTPPQPVRQFAEQLFIASRAVGMRLTASDDTEHRNTG</sequence>